<dbReference type="Pfam" id="PF08378">
    <property type="entry name" value="NERD"/>
    <property type="match status" value="1"/>
</dbReference>
<gene>
    <name evidence="2" type="ORF">BME96_16165</name>
</gene>
<dbReference type="RefSeq" id="WP_071649636.1">
    <property type="nucleotide sequence ID" value="NZ_CP017962.1"/>
</dbReference>
<proteinExistence type="predicted"/>
<feature type="domain" description="NERD" evidence="1">
    <location>
        <begin position="41"/>
        <end position="156"/>
    </location>
</feature>
<reference evidence="2 3" key="1">
    <citation type="submission" date="2016-11" db="EMBL/GenBank/DDBJ databases">
        <title>Complete genome sequencing of Virgibacillus halodenitrificans PDB-F2.</title>
        <authorList>
            <person name="Sun Z."/>
            <person name="Zhou Y."/>
            <person name="Li H."/>
        </authorList>
    </citation>
    <scope>NUCLEOTIDE SEQUENCE [LARGE SCALE GENOMIC DNA]</scope>
    <source>
        <strain evidence="2 3">PDB-F2</strain>
    </source>
</reference>
<dbReference type="EMBL" id="CP017962">
    <property type="protein sequence ID" value="APC49631.1"/>
    <property type="molecule type" value="Genomic_DNA"/>
</dbReference>
<dbReference type="Proteomes" id="UP000182945">
    <property type="component" value="Chromosome"/>
</dbReference>
<evidence type="ECO:0000313" key="2">
    <source>
        <dbReference type="EMBL" id="APC49631.1"/>
    </source>
</evidence>
<dbReference type="GeneID" id="71515949"/>
<dbReference type="PROSITE" id="PS50965">
    <property type="entry name" value="NERD"/>
    <property type="match status" value="1"/>
</dbReference>
<accession>A0AAC9NMF3</accession>
<protein>
    <recommendedName>
        <fullName evidence="1">NERD domain-containing protein</fullName>
    </recommendedName>
</protein>
<organism evidence="2 3">
    <name type="scientific">Virgibacillus halodenitrificans</name>
    <name type="common">Bacillus halodenitrificans</name>
    <dbReference type="NCBI Taxonomy" id="1482"/>
    <lineage>
        <taxon>Bacteria</taxon>
        <taxon>Bacillati</taxon>
        <taxon>Bacillota</taxon>
        <taxon>Bacilli</taxon>
        <taxon>Bacillales</taxon>
        <taxon>Bacillaceae</taxon>
        <taxon>Virgibacillus</taxon>
    </lineage>
</organism>
<name>A0AAC9NMF3_VIRHA</name>
<dbReference type="InterPro" id="IPR011528">
    <property type="entry name" value="NERD"/>
</dbReference>
<evidence type="ECO:0000259" key="1">
    <source>
        <dbReference type="PROSITE" id="PS50965"/>
    </source>
</evidence>
<dbReference type="KEGG" id="vhl:BME96_16165"/>
<sequence>MKLNTRTKPTSLKKYEALLQRLRPNHPKLMEIESKAAREMYGYEGERLVDYHTDFLTEDFTVVYQLTLKLRSKLFQMDTVVIGENGIYLVEIKNNKGIVTFNTTLKQFSREDGENEVGYRYPITQVELQRLKLEHWLQLQGYPEVPIYPLIAISKPSTIIKVRGDEEEVARKVHHAEYIPKEVLDLDRKYKSETKLPHEKIGRLLLRASSEYNADILKEHGVLLSDLVPGIYCSHCNRLEMVRGHNTWKCDHCQKKDQKAHLQALADYFLLVGPSISNSQAQYWLQYSEKSSITRILRGAGLYHDCRNRKWWMRR</sequence>
<dbReference type="AlphaFoldDB" id="A0AAC9NMF3"/>
<evidence type="ECO:0000313" key="3">
    <source>
        <dbReference type="Proteomes" id="UP000182945"/>
    </source>
</evidence>